<dbReference type="Proteomes" id="UP001620520">
    <property type="component" value="Unassembled WGS sequence"/>
</dbReference>
<evidence type="ECO:0000313" key="2">
    <source>
        <dbReference type="Proteomes" id="UP001620520"/>
    </source>
</evidence>
<reference evidence="1 2" key="1">
    <citation type="submission" date="2024-10" db="EMBL/GenBank/DDBJ databases">
        <title>Novel secondary metabolite-producing bacteria for plant disease control.</title>
        <authorList>
            <person name="Chevrette M."/>
        </authorList>
    </citation>
    <scope>NUCLEOTIDE SEQUENCE [LARGE SCALE GENOMIC DNA]</scope>
    <source>
        <strain evidence="1 2">J30 TE3557</strain>
    </source>
</reference>
<comment type="caution">
    <text evidence="1">The sequence shown here is derived from an EMBL/GenBank/DDBJ whole genome shotgun (WGS) entry which is preliminary data.</text>
</comment>
<dbReference type="EMBL" id="JBIYEW010000001">
    <property type="protein sequence ID" value="MFK4637153.1"/>
    <property type="molecule type" value="Genomic_DNA"/>
</dbReference>
<keyword evidence="2" id="KW-1185">Reference proteome</keyword>
<accession>A0ABW8MZK9</accession>
<gene>
    <name evidence="1" type="ORF">ABIA52_000042</name>
</gene>
<proteinExistence type="predicted"/>
<organism evidence="1 2">
    <name type="scientific">Paenarthrobacter histidinolovorans</name>
    <dbReference type="NCBI Taxonomy" id="43664"/>
    <lineage>
        <taxon>Bacteria</taxon>
        <taxon>Bacillati</taxon>
        <taxon>Actinomycetota</taxon>
        <taxon>Actinomycetes</taxon>
        <taxon>Micrococcales</taxon>
        <taxon>Micrococcaceae</taxon>
        <taxon>Paenarthrobacter</taxon>
    </lineage>
</organism>
<sequence length="249" mass="27368">MTGCRHGEACTDLLTLITTAVGKGWRGAEAEKFCEQVLPALVGPLKRAFPVLVSDEVSSVVFIVVNSPKLVRARCARGWIRSMARRELINSKGQQEPELRLRERLVIVDRDLLRAAGADAFVDHDPGRPVGHIWEDLGELLPKLRFPKDVAGAAVAALQELVELSTGKVRIDAAAVELGKAGVQERLRRPLARFVFDEDGYVQARVKGYSAHRALRLATVQAKLKKIMWNPAADTRQLQQPGVRSGRAA</sequence>
<protein>
    <submittedName>
        <fullName evidence="1">Uncharacterized protein</fullName>
    </submittedName>
</protein>
<evidence type="ECO:0000313" key="1">
    <source>
        <dbReference type="EMBL" id="MFK4637153.1"/>
    </source>
</evidence>
<name>A0ABW8MZK9_9MICC</name>